<keyword evidence="4" id="KW-1185">Reference proteome</keyword>
<evidence type="ECO:0000256" key="1">
    <source>
        <dbReference type="ARBA" id="ARBA00010617"/>
    </source>
</evidence>
<dbReference type="PANTHER" id="PTHR46696:SF6">
    <property type="entry name" value="P450, PUTATIVE (EUROFUNG)-RELATED"/>
    <property type="match status" value="1"/>
</dbReference>
<accession>A0ABT0FTB5</accession>
<dbReference type="InterPro" id="IPR017972">
    <property type="entry name" value="Cyt_P450_CS"/>
</dbReference>
<evidence type="ECO:0000313" key="4">
    <source>
        <dbReference type="Proteomes" id="UP001317259"/>
    </source>
</evidence>
<reference evidence="3 4" key="1">
    <citation type="submission" date="2022-04" db="EMBL/GenBank/DDBJ databases">
        <title>Genome draft of Actinomadura sp. ATCC 31491.</title>
        <authorList>
            <person name="Shi X."/>
            <person name="Du Y."/>
        </authorList>
    </citation>
    <scope>NUCLEOTIDE SEQUENCE [LARGE SCALE GENOMIC DNA]</scope>
    <source>
        <strain evidence="3 4">ATCC 31491</strain>
    </source>
</reference>
<keyword evidence="2" id="KW-0560">Oxidoreductase</keyword>
<evidence type="ECO:0000256" key="2">
    <source>
        <dbReference type="RuleBase" id="RU000461"/>
    </source>
</evidence>
<organism evidence="3 4">
    <name type="scientific">Actinomadura luzonensis</name>
    <dbReference type="NCBI Taxonomy" id="2805427"/>
    <lineage>
        <taxon>Bacteria</taxon>
        <taxon>Bacillati</taxon>
        <taxon>Actinomycetota</taxon>
        <taxon>Actinomycetes</taxon>
        <taxon>Streptosporangiales</taxon>
        <taxon>Thermomonosporaceae</taxon>
        <taxon>Actinomadura</taxon>
    </lineage>
</organism>
<gene>
    <name evidence="3" type="ORF">MF672_017525</name>
</gene>
<proteinExistence type="inferred from homology"/>
<dbReference type="PRINTS" id="PR00359">
    <property type="entry name" value="BP450"/>
</dbReference>
<dbReference type="InterPro" id="IPR001128">
    <property type="entry name" value="Cyt_P450"/>
</dbReference>
<protein>
    <submittedName>
        <fullName evidence="3">Cytochrome P450</fullName>
    </submittedName>
</protein>
<dbReference type="RefSeq" id="WP_242381947.1">
    <property type="nucleotide sequence ID" value="NZ_JAKRKC020000001.1"/>
</dbReference>
<name>A0ABT0FTB5_9ACTN</name>
<dbReference type="Pfam" id="PF00067">
    <property type="entry name" value="p450"/>
    <property type="match status" value="1"/>
</dbReference>
<sequence>MTVDDRFTQDFRETREDQPLGTRNEIITGPVSDWATDFSHLEPEWAADPYPIQDELRERCPIAHTGRFGGGWLPTRYEDVVAVAYDTERFSSRSIIMSNFRPPRELAPVGGTPPISSDPPFHHDARKLLLPAFTKTAVSRREESTRAFCHSLIDALEGRDVVDAARDYAQHIPVRVIADMLGFPQEDGPRFREFIENSLEGVNRPPEERIERMGKLFDYLLAQIRDHLDHPRDDLTTYLIEAELYGRKLDPSHVAGTMALLLIAGIDTTWSAIGASLWHLAKTPADRERLVAEPELLPTAMEEFLRVYAPVTMARLVKEDMHWHGVDMKADDWVLLSFPAANRDPAQFERAGEVVIDREVNRHVAFGLGIHRCVGSHLARMELRVALEVWLERVPVFSLADPAAVRWAAGQVRGPRALPVRIGG</sequence>
<keyword evidence="2" id="KW-0503">Monooxygenase</keyword>
<dbReference type="Proteomes" id="UP001317259">
    <property type="component" value="Unassembled WGS sequence"/>
</dbReference>
<dbReference type="InterPro" id="IPR002397">
    <property type="entry name" value="Cyt_P450_B"/>
</dbReference>
<dbReference type="PANTHER" id="PTHR46696">
    <property type="entry name" value="P450, PUTATIVE (EUROFUNG)-RELATED"/>
    <property type="match status" value="1"/>
</dbReference>
<evidence type="ECO:0000313" key="3">
    <source>
        <dbReference type="EMBL" id="MCK2215573.1"/>
    </source>
</evidence>
<comment type="similarity">
    <text evidence="1 2">Belongs to the cytochrome P450 family.</text>
</comment>
<dbReference type="PRINTS" id="PR00385">
    <property type="entry name" value="P450"/>
</dbReference>
<keyword evidence="2" id="KW-0479">Metal-binding</keyword>
<comment type="caution">
    <text evidence="3">The sequence shown here is derived from an EMBL/GenBank/DDBJ whole genome shotgun (WGS) entry which is preliminary data.</text>
</comment>
<dbReference type="PROSITE" id="PS00086">
    <property type="entry name" value="CYTOCHROME_P450"/>
    <property type="match status" value="1"/>
</dbReference>
<dbReference type="SUPFAM" id="SSF48264">
    <property type="entry name" value="Cytochrome P450"/>
    <property type="match status" value="1"/>
</dbReference>
<keyword evidence="2" id="KW-0408">Iron</keyword>
<dbReference type="InterPro" id="IPR036396">
    <property type="entry name" value="Cyt_P450_sf"/>
</dbReference>
<dbReference type="EMBL" id="JAKRKC020000001">
    <property type="protein sequence ID" value="MCK2215573.1"/>
    <property type="molecule type" value="Genomic_DNA"/>
</dbReference>
<dbReference type="Gene3D" id="1.10.630.10">
    <property type="entry name" value="Cytochrome P450"/>
    <property type="match status" value="1"/>
</dbReference>
<keyword evidence="2" id="KW-0349">Heme</keyword>